<accession>A0ABU6Z7Q7</accession>
<evidence type="ECO:0000313" key="1">
    <source>
        <dbReference type="EMBL" id="MED6216848.1"/>
    </source>
</evidence>
<gene>
    <name evidence="1" type="ORF">PIB30_011750</name>
</gene>
<dbReference type="EMBL" id="JASCZI010271889">
    <property type="protein sequence ID" value="MED6216848.1"/>
    <property type="molecule type" value="Genomic_DNA"/>
</dbReference>
<proteinExistence type="predicted"/>
<protein>
    <submittedName>
        <fullName evidence="1">Uncharacterized protein</fullName>
    </submittedName>
</protein>
<sequence length="118" mass="13546">MFASHGRIPTYQVMQLYIQLLEMRTTTPGVSPFDSGPAVDTPMEGDPVDVVHLGTYWRSEVGTWFMLPAPLPDPYQLTIDCHFHILYLDVMEEDRLTDIGVHHSFNVKKTILRNMQLL</sequence>
<name>A0ABU6Z7Q7_9FABA</name>
<dbReference type="Proteomes" id="UP001341840">
    <property type="component" value="Unassembled WGS sequence"/>
</dbReference>
<organism evidence="1 2">
    <name type="scientific">Stylosanthes scabra</name>
    <dbReference type="NCBI Taxonomy" id="79078"/>
    <lineage>
        <taxon>Eukaryota</taxon>
        <taxon>Viridiplantae</taxon>
        <taxon>Streptophyta</taxon>
        <taxon>Embryophyta</taxon>
        <taxon>Tracheophyta</taxon>
        <taxon>Spermatophyta</taxon>
        <taxon>Magnoliopsida</taxon>
        <taxon>eudicotyledons</taxon>
        <taxon>Gunneridae</taxon>
        <taxon>Pentapetalae</taxon>
        <taxon>rosids</taxon>
        <taxon>fabids</taxon>
        <taxon>Fabales</taxon>
        <taxon>Fabaceae</taxon>
        <taxon>Papilionoideae</taxon>
        <taxon>50 kb inversion clade</taxon>
        <taxon>dalbergioids sensu lato</taxon>
        <taxon>Dalbergieae</taxon>
        <taxon>Pterocarpus clade</taxon>
        <taxon>Stylosanthes</taxon>
    </lineage>
</organism>
<reference evidence="1 2" key="1">
    <citation type="journal article" date="2023" name="Plants (Basel)">
        <title>Bridging the Gap: Combining Genomics and Transcriptomics Approaches to Understand Stylosanthes scabra, an Orphan Legume from the Brazilian Caatinga.</title>
        <authorList>
            <person name="Ferreira-Neto J.R.C."/>
            <person name="da Silva M.D."/>
            <person name="Binneck E."/>
            <person name="de Melo N.F."/>
            <person name="da Silva R.H."/>
            <person name="de Melo A.L.T.M."/>
            <person name="Pandolfi V."/>
            <person name="Bustamante F.O."/>
            <person name="Brasileiro-Vidal A.C."/>
            <person name="Benko-Iseppon A.M."/>
        </authorList>
    </citation>
    <scope>NUCLEOTIDE SEQUENCE [LARGE SCALE GENOMIC DNA]</scope>
    <source>
        <tissue evidence="1">Leaves</tissue>
    </source>
</reference>
<evidence type="ECO:0000313" key="2">
    <source>
        <dbReference type="Proteomes" id="UP001341840"/>
    </source>
</evidence>
<comment type="caution">
    <text evidence="1">The sequence shown here is derived from an EMBL/GenBank/DDBJ whole genome shotgun (WGS) entry which is preliminary data.</text>
</comment>
<keyword evidence="2" id="KW-1185">Reference proteome</keyword>